<evidence type="ECO:0000256" key="1">
    <source>
        <dbReference type="ARBA" id="ARBA00006484"/>
    </source>
</evidence>
<dbReference type="PANTHER" id="PTHR24321:SF13">
    <property type="entry name" value="2,3-DIHYDRO-2,3-DIHYDROXYBENZOATE DEHYDROGENASE"/>
    <property type="match status" value="1"/>
</dbReference>
<evidence type="ECO:0000256" key="2">
    <source>
        <dbReference type="ARBA" id="ARBA00023002"/>
    </source>
</evidence>
<dbReference type="Proteomes" id="UP000635902">
    <property type="component" value="Unassembled WGS sequence"/>
</dbReference>
<dbReference type="Gene3D" id="3.40.50.720">
    <property type="entry name" value="NAD(P)-binding Rossmann-like Domain"/>
    <property type="match status" value="1"/>
</dbReference>
<evidence type="ECO:0000313" key="3">
    <source>
        <dbReference type="EMBL" id="MBF4554193.1"/>
    </source>
</evidence>
<gene>
    <name evidence="3" type="ORF">IRY30_08950</name>
</gene>
<protein>
    <submittedName>
        <fullName evidence="3">SDR family oxidoreductase</fullName>
    </submittedName>
</protein>
<dbReference type="PROSITE" id="PS00061">
    <property type="entry name" value="ADH_SHORT"/>
    <property type="match status" value="1"/>
</dbReference>
<dbReference type="PROSITE" id="PS51257">
    <property type="entry name" value="PROKAR_LIPOPROTEIN"/>
    <property type="match status" value="1"/>
</dbReference>
<dbReference type="InterPro" id="IPR020904">
    <property type="entry name" value="Sc_DH/Rdtase_CS"/>
</dbReference>
<reference evidence="3 4" key="1">
    <citation type="submission" date="2020-10" db="EMBL/GenBank/DDBJ databases">
        <title>Novel species in genus Corynebacterium.</title>
        <authorList>
            <person name="Zhang G."/>
        </authorList>
    </citation>
    <scope>NUCLEOTIDE SEQUENCE [LARGE SCALE GENOMIC DNA]</scope>
    <source>
        <strain evidence="3 4">DSM 45110</strain>
    </source>
</reference>
<evidence type="ECO:0000313" key="4">
    <source>
        <dbReference type="Proteomes" id="UP000635902"/>
    </source>
</evidence>
<dbReference type="EMBL" id="JADKMY010000003">
    <property type="protein sequence ID" value="MBF4554193.1"/>
    <property type="molecule type" value="Genomic_DNA"/>
</dbReference>
<organism evidence="3 4">
    <name type="scientific">Corynebacterium suicordis DSM 45110</name>
    <dbReference type="NCBI Taxonomy" id="1121369"/>
    <lineage>
        <taxon>Bacteria</taxon>
        <taxon>Bacillati</taxon>
        <taxon>Actinomycetota</taxon>
        <taxon>Actinomycetes</taxon>
        <taxon>Mycobacteriales</taxon>
        <taxon>Corynebacteriaceae</taxon>
        <taxon>Corynebacterium</taxon>
    </lineage>
</organism>
<dbReference type="InterPro" id="IPR036291">
    <property type="entry name" value="NAD(P)-bd_dom_sf"/>
</dbReference>
<dbReference type="SUPFAM" id="SSF51735">
    <property type="entry name" value="NAD(P)-binding Rossmann-fold domains"/>
    <property type="match status" value="1"/>
</dbReference>
<keyword evidence="2" id="KW-0560">Oxidoreductase</keyword>
<dbReference type="PRINTS" id="PR00080">
    <property type="entry name" value="SDRFAMILY"/>
</dbReference>
<accession>A0ABR9ZL77</accession>
<dbReference type="InterPro" id="IPR002347">
    <property type="entry name" value="SDR_fam"/>
</dbReference>
<comment type="caution">
    <text evidence="3">The sequence shown here is derived from an EMBL/GenBank/DDBJ whole genome shotgun (WGS) entry which is preliminary data.</text>
</comment>
<dbReference type="Pfam" id="PF13561">
    <property type="entry name" value="adh_short_C2"/>
    <property type="match status" value="1"/>
</dbReference>
<proteinExistence type="inferred from homology"/>
<dbReference type="PANTHER" id="PTHR24321">
    <property type="entry name" value="DEHYDROGENASES, SHORT CHAIN"/>
    <property type="match status" value="1"/>
</dbReference>
<keyword evidence="4" id="KW-1185">Reference proteome</keyword>
<name>A0ABR9ZL77_9CORY</name>
<comment type="similarity">
    <text evidence="1">Belongs to the short-chain dehydrogenases/reductases (SDR) family.</text>
</comment>
<dbReference type="PRINTS" id="PR00081">
    <property type="entry name" value="GDHRDH"/>
</dbReference>
<sequence>MPTRSRKDSPIVAHTIVTGATGGIGSACVSALRDLGHQVSAWDLPEVDVTDQAAVHVALEKAIVEHGPISGLVHCAGVLAADEALHPQLSTLQHSMEVNFFGVVNVCAAVAQHMVERCGGSIVTVTSNAHSTPRQGMAAYGASKAAAASWMRTLALETAGHGVRCNTVSPGSTETPMLTGMFEPKQTEQAFRQVIAGTPETFRLGIPLGRIADPAAVAETCLFLLSDAARHITMHDLRVDGGATFDS</sequence>